<gene>
    <name evidence="2" type="ordered locus">M301_0465</name>
</gene>
<dbReference type="eggNOG" id="ENOG503307F">
    <property type="taxonomic scope" value="Bacteria"/>
</dbReference>
<feature type="chain" id="PRO_5003094824" evidence="1">
    <location>
        <begin position="26"/>
        <end position="181"/>
    </location>
</feature>
<keyword evidence="3" id="KW-1185">Reference proteome</keyword>
<keyword evidence="1" id="KW-0732">Signal</keyword>
<reference evidence="2 3" key="2">
    <citation type="journal article" date="2011" name="J. Bacteriol.">
        <title>Genomes of three methylotrophs from a single niche uncover genetic and metabolic divergence of Methylophilaceae.</title>
        <authorList>
            <person name="Lapidus A."/>
            <person name="Clum A."/>
            <person name="Labutti K."/>
            <person name="Kaluzhnaya M.G."/>
            <person name="Lim S."/>
            <person name="Beck D.A."/>
            <person name="Glavina Del Rio T."/>
            <person name="Nolan M."/>
            <person name="Mavromatis K."/>
            <person name="Huntemann M."/>
            <person name="Lucas S."/>
            <person name="Lidstrom M.E."/>
            <person name="Ivanova N."/>
            <person name="Chistoserdova L."/>
        </authorList>
    </citation>
    <scope>NUCLEOTIDE SEQUENCE [LARGE SCALE GENOMIC DNA]</scope>
    <source>
        <strain evidence="2 3">301</strain>
    </source>
</reference>
<keyword evidence="2" id="KW-0472">Membrane</keyword>
<keyword evidence="2" id="KW-0812">Transmembrane</keyword>
<sequence precursor="true">MKQFLKKKWILLGLALLVAATYVEWQDTSGAGMGSSANIVKVNIREAGKPVVRHVASVAEIADVKLDSLGKRDMSTVKMINVFEKKSWFIPPPPPPPPPKPKPLPPPEPVAPPLPYAYLGSYQEPGGHLIIFLTKGERMYSVSPGDILESVYRVDGIVGGQLSLTYIPLNTKQTLNVGESS</sequence>
<evidence type="ECO:0000313" key="2">
    <source>
        <dbReference type="EMBL" id="ADI28849.1"/>
    </source>
</evidence>
<proteinExistence type="predicted"/>
<reference evidence="3" key="1">
    <citation type="submission" date="2010-05" db="EMBL/GenBank/DDBJ databases">
        <title>Complete sequence of Methylotenera sp. 301.</title>
        <authorList>
            <person name="Lucas S."/>
            <person name="Copeland A."/>
            <person name="Lapidus A."/>
            <person name="Cheng J.-F."/>
            <person name="Bruce D."/>
            <person name="Goodwin L."/>
            <person name="Pitluck S."/>
            <person name="Clum A."/>
            <person name="Land M."/>
            <person name="Hauser L."/>
            <person name="Kyrpides N."/>
            <person name="Ivanova N."/>
            <person name="Chistoservova L."/>
            <person name="Kalyuzhnaya M."/>
            <person name="Woyke T."/>
        </authorList>
    </citation>
    <scope>NUCLEOTIDE SEQUENCE [LARGE SCALE GENOMIC DNA]</scope>
    <source>
        <strain evidence="3">301</strain>
    </source>
</reference>
<dbReference type="EMBL" id="CP002056">
    <property type="protein sequence ID" value="ADI28849.1"/>
    <property type="molecule type" value="Genomic_DNA"/>
</dbReference>
<organism evidence="2 3">
    <name type="scientific">Methylotenera versatilis (strain 301)</name>
    <dbReference type="NCBI Taxonomy" id="666681"/>
    <lineage>
        <taxon>Bacteria</taxon>
        <taxon>Pseudomonadati</taxon>
        <taxon>Pseudomonadota</taxon>
        <taxon>Betaproteobacteria</taxon>
        <taxon>Nitrosomonadales</taxon>
        <taxon>Methylophilaceae</taxon>
        <taxon>Methylotenera</taxon>
    </lineage>
</organism>
<dbReference type="Proteomes" id="UP000000383">
    <property type="component" value="Chromosome"/>
</dbReference>
<evidence type="ECO:0000256" key="1">
    <source>
        <dbReference type="SAM" id="SignalP"/>
    </source>
</evidence>
<accession>D7DMD8</accession>
<dbReference type="STRING" id="666681.M301_0465"/>
<dbReference type="HOGENOM" id="CLU_112864_1_0_4"/>
<feature type="signal peptide" evidence="1">
    <location>
        <begin position="1"/>
        <end position="25"/>
    </location>
</feature>
<protein>
    <submittedName>
        <fullName evidence="2">Prolin-rich transmembrane protein</fullName>
    </submittedName>
</protein>
<dbReference type="AlphaFoldDB" id="D7DMD8"/>
<evidence type="ECO:0000313" key="3">
    <source>
        <dbReference type="Proteomes" id="UP000000383"/>
    </source>
</evidence>
<dbReference type="KEGG" id="meh:M301_0465"/>
<name>D7DMD8_METV0</name>